<dbReference type="PANTHER" id="PTHR22550">
    <property type="entry name" value="SPORE GERMINATION PROTEIN"/>
    <property type="match status" value="1"/>
</dbReference>
<dbReference type="PIRSF" id="PIRSF005690">
    <property type="entry name" value="GerBA"/>
    <property type="match status" value="1"/>
</dbReference>
<comment type="similarity">
    <text evidence="1">Belongs to the GerABKA family.</text>
</comment>
<reference evidence="4 5" key="1">
    <citation type="submission" date="2016-10" db="EMBL/GenBank/DDBJ databases">
        <authorList>
            <person name="de Groot N.N."/>
        </authorList>
    </citation>
    <scope>NUCLEOTIDE SEQUENCE [LARGE SCALE GENOMIC DNA]</scope>
    <source>
        <strain evidence="4 5">NLAE-zl-G419</strain>
    </source>
</reference>
<feature type="transmembrane region" description="Helical" evidence="3">
    <location>
        <begin position="327"/>
        <end position="350"/>
    </location>
</feature>
<evidence type="ECO:0000313" key="5">
    <source>
        <dbReference type="Proteomes" id="UP000182135"/>
    </source>
</evidence>
<keyword evidence="3" id="KW-0812">Transmembrane</keyword>
<dbReference type="STRING" id="1529.SAMN04487885_11034"/>
<evidence type="ECO:0000256" key="2">
    <source>
        <dbReference type="ARBA" id="ARBA00023136"/>
    </source>
</evidence>
<feature type="transmembrane region" description="Helical" evidence="3">
    <location>
        <begin position="285"/>
        <end position="307"/>
    </location>
</feature>
<proteinExistence type="inferred from homology"/>
<gene>
    <name evidence="4" type="ORF">SAMN04487885_11034</name>
</gene>
<keyword evidence="3" id="KW-1133">Transmembrane helix</keyword>
<organism evidence="4 5">
    <name type="scientific">Clostridium cadaveris</name>
    <dbReference type="NCBI Taxonomy" id="1529"/>
    <lineage>
        <taxon>Bacteria</taxon>
        <taxon>Bacillati</taxon>
        <taxon>Bacillota</taxon>
        <taxon>Clostridia</taxon>
        <taxon>Eubacteriales</taxon>
        <taxon>Clostridiaceae</taxon>
        <taxon>Clostridium</taxon>
    </lineage>
</organism>
<name>A0A1I2LEM0_9CLOT</name>
<dbReference type="eggNOG" id="COG0697">
    <property type="taxonomic scope" value="Bacteria"/>
</dbReference>
<feature type="transmembrane region" description="Helical" evidence="3">
    <location>
        <begin position="362"/>
        <end position="395"/>
    </location>
</feature>
<sequence length="488" mass="54441">MKEEKGIKVYEKLEDNLIYIKSVLEGASDIVYRTFEGGNNNAALIYIDGMADKVLLNEYVLEEFMSNKESMSLEMIKERVITLTDLKEIDSLDDGITALLSGDTLMLLDGSTKALVFATRAWPNRGVGEPAGETVVRGPREGFTETIRFNSVLLRRRIRDPRLKVEPMSLGERSKTDINITYIKDIVDEKVLEETKKRLNKIDIDAILDSGYVSQLIEDDPWSVFPQIQSTERPDVVAAALYEGRVGILVDNSPFALIVPATLPQFFQSPDDYYQRWMYGSLTRLIRAFAIILAVVLPGLYVAVTSFHTSIIPTKLAYSIAAAREGVPFPAFVEALLMEISMALLLEAIVRLPKAIGATIGIVGGLVIGQAAVSAGIISPIMVIIVGVTSITSFITSNYEVTYALRIVRFLIIIAASIAGLYGITFGCILFLIHLIKLKSFGYSYLSPVVETTKDNFKDLFFRYPWKKFIRRPDFMDIGDKIRQKETP</sequence>
<dbReference type="AlphaFoldDB" id="A0A1I2LEM0"/>
<keyword evidence="5" id="KW-1185">Reference proteome</keyword>
<dbReference type="GO" id="GO:0009847">
    <property type="term" value="P:spore germination"/>
    <property type="evidence" value="ECO:0007669"/>
    <property type="project" value="InterPro"/>
</dbReference>
<keyword evidence="2 3" id="KW-0472">Membrane</keyword>
<dbReference type="GO" id="GO:0016020">
    <property type="term" value="C:membrane"/>
    <property type="evidence" value="ECO:0007669"/>
    <property type="project" value="InterPro"/>
</dbReference>
<protein>
    <submittedName>
        <fullName evidence="4">Spore germination protein</fullName>
    </submittedName>
</protein>
<dbReference type="EMBL" id="FOOE01000010">
    <property type="protein sequence ID" value="SFF77842.1"/>
    <property type="molecule type" value="Genomic_DNA"/>
</dbReference>
<evidence type="ECO:0000256" key="3">
    <source>
        <dbReference type="SAM" id="Phobius"/>
    </source>
</evidence>
<dbReference type="Pfam" id="PF03323">
    <property type="entry name" value="GerA"/>
    <property type="match status" value="1"/>
</dbReference>
<dbReference type="PANTHER" id="PTHR22550:SF5">
    <property type="entry name" value="LEUCINE ZIPPER PROTEIN 4"/>
    <property type="match status" value="1"/>
</dbReference>
<dbReference type="InterPro" id="IPR004995">
    <property type="entry name" value="Spore_Ger"/>
</dbReference>
<dbReference type="InterPro" id="IPR050768">
    <property type="entry name" value="UPF0353/GerABKA_families"/>
</dbReference>
<feature type="transmembrane region" description="Helical" evidence="3">
    <location>
        <begin position="407"/>
        <end position="433"/>
    </location>
</feature>
<evidence type="ECO:0000256" key="1">
    <source>
        <dbReference type="ARBA" id="ARBA00005278"/>
    </source>
</evidence>
<dbReference type="Proteomes" id="UP000182135">
    <property type="component" value="Unassembled WGS sequence"/>
</dbReference>
<evidence type="ECO:0000313" key="4">
    <source>
        <dbReference type="EMBL" id="SFF77842.1"/>
    </source>
</evidence>
<dbReference type="RefSeq" id="WP_027638682.1">
    <property type="nucleotide sequence ID" value="NZ_BAAACD010000033.1"/>
</dbReference>
<accession>A0A1I2LEM0</accession>